<evidence type="ECO:0000313" key="2">
    <source>
        <dbReference type="Proteomes" id="UP000712157"/>
    </source>
</evidence>
<sequence>MRKIAVICAILEEPGVSQKDFNKVVSEFHGIVRGRMGIPFDQEGIAAVSITVMAEMDQINALTGKLGRLPHVFVKTAISQKEV</sequence>
<dbReference type="Pfam" id="PF21699">
    <property type="entry name" value="TM1266-like"/>
    <property type="match status" value="1"/>
</dbReference>
<dbReference type="NCBIfam" id="TIGR03959">
    <property type="entry name" value="hyd_TM1266"/>
    <property type="match status" value="1"/>
</dbReference>
<dbReference type="InterPro" id="IPR023860">
    <property type="entry name" value="FeFe-hyd_TM1266"/>
</dbReference>
<gene>
    <name evidence="1" type="ORF">KTH89_14990</name>
</gene>
<dbReference type="Gene3D" id="3.30.70.1150">
    <property type="entry name" value="ACT-like. Chain A, domain 2"/>
    <property type="match status" value="1"/>
</dbReference>
<dbReference type="RefSeq" id="WP_158348583.1">
    <property type="nucleotide sequence ID" value="NZ_JAHQCW010000026.1"/>
</dbReference>
<dbReference type="EMBL" id="JAHQCW010000026">
    <property type="protein sequence ID" value="MBU9737847.1"/>
    <property type="molecule type" value="Genomic_DNA"/>
</dbReference>
<organism evidence="1 2">
    <name type="scientific">Diplocloster agilis</name>
    <dbReference type="NCBI Taxonomy" id="2850323"/>
    <lineage>
        <taxon>Bacteria</taxon>
        <taxon>Bacillati</taxon>
        <taxon>Bacillota</taxon>
        <taxon>Clostridia</taxon>
        <taxon>Lachnospirales</taxon>
        <taxon>Lachnospiraceae</taxon>
        <taxon>Diplocloster</taxon>
    </lineage>
</organism>
<dbReference type="InterPro" id="IPR045865">
    <property type="entry name" value="ACT-like_dom_sf"/>
</dbReference>
<dbReference type="Proteomes" id="UP000712157">
    <property type="component" value="Unassembled WGS sequence"/>
</dbReference>
<proteinExistence type="predicted"/>
<dbReference type="AlphaFoldDB" id="A0A949K1Z3"/>
<dbReference type="SUPFAM" id="SSF55021">
    <property type="entry name" value="ACT-like"/>
    <property type="match status" value="1"/>
</dbReference>
<protein>
    <submittedName>
        <fullName evidence="1">Iron-only hydrogenase system regulator</fullName>
    </submittedName>
</protein>
<reference evidence="1" key="1">
    <citation type="submission" date="2021-06" db="EMBL/GenBank/DDBJ databases">
        <title>Description of novel taxa of the family Lachnospiraceae.</title>
        <authorList>
            <person name="Chaplin A.V."/>
            <person name="Sokolova S.R."/>
            <person name="Pikina A.P."/>
            <person name="Korzhanova M."/>
            <person name="Belova V."/>
            <person name="Korostin D."/>
            <person name="Efimov B.A."/>
        </authorList>
    </citation>
    <scope>NUCLEOTIDE SEQUENCE</scope>
    <source>
        <strain evidence="1">ASD5720</strain>
    </source>
</reference>
<comment type="caution">
    <text evidence="1">The sequence shown here is derived from an EMBL/GenBank/DDBJ whole genome shotgun (WGS) entry which is preliminary data.</text>
</comment>
<name>A0A949K1Z3_9FIRM</name>
<keyword evidence="2" id="KW-1185">Reference proteome</keyword>
<accession>A0A949K1Z3</accession>
<dbReference type="InterPro" id="IPR027271">
    <property type="entry name" value="Acetolactate_synth/TF_NikR_C"/>
</dbReference>
<evidence type="ECO:0000313" key="1">
    <source>
        <dbReference type="EMBL" id="MBU9737847.1"/>
    </source>
</evidence>